<dbReference type="RefSeq" id="WP_012324204.1">
    <property type="nucleotide sequence ID" value="NC_010506.1"/>
</dbReference>
<dbReference type="Proteomes" id="UP000002168">
    <property type="component" value="Chromosome"/>
</dbReference>
<dbReference type="Pfam" id="PF19783">
    <property type="entry name" value="DUF6268"/>
    <property type="match status" value="1"/>
</dbReference>
<dbReference type="eggNOG" id="ENOG502ZT65">
    <property type="taxonomic scope" value="Bacteria"/>
</dbReference>
<dbReference type="STRING" id="392500.Swoo_1572"/>
<evidence type="ECO:0000259" key="1">
    <source>
        <dbReference type="Pfam" id="PF19783"/>
    </source>
</evidence>
<evidence type="ECO:0000313" key="2">
    <source>
        <dbReference type="EMBL" id="ACA85858.1"/>
    </source>
</evidence>
<dbReference type="SUPFAM" id="SSF56935">
    <property type="entry name" value="Porins"/>
    <property type="match status" value="1"/>
</dbReference>
<dbReference type="AlphaFoldDB" id="B1KLD3"/>
<accession>B1KLD3</accession>
<dbReference type="KEGG" id="swd:Swoo_1572"/>
<dbReference type="Gene3D" id="2.40.160.60">
    <property type="entry name" value="Outer membrane protein transport protein (OMPP1/FadL/TodX)"/>
    <property type="match status" value="1"/>
</dbReference>
<gene>
    <name evidence="2" type="ordered locus">Swoo_1572</name>
</gene>
<name>B1KLD3_SHEWM</name>
<reference evidence="2 3" key="1">
    <citation type="submission" date="2008-02" db="EMBL/GenBank/DDBJ databases">
        <title>Complete sequence of Shewanella woodyi ATCC 51908.</title>
        <authorList>
            <consortium name="US DOE Joint Genome Institute"/>
            <person name="Copeland A."/>
            <person name="Lucas S."/>
            <person name="Lapidus A."/>
            <person name="Glavina del Rio T."/>
            <person name="Dalin E."/>
            <person name="Tice H."/>
            <person name="Bruce D."/>
            <person name="Goodwin L."/>
            <person name="Pitluck S."/>
            <person name="Sims D."/>
            <person name="Brettin T."/>
            <person name="Detter J.C."/>
            <person name="Han C."/>
            <person name="Kuske C.R."/>
            <person name="Schmutz J."/>
            <person name="Larimer F."/>
            <person name="Land M."/>
            <person name="Hauser L."/>
            <person name="Kyrpides N."/>
            <person name="Lykidis A."/>
            <person name="Zhao J.-S."/>
            <person name="Richardson P."/>
        </authorList>
    </citation>
    <scope>NUCLEOTIDE SEQUENCE [LARGE SCALE GENOMIC DNA]</scope>
    <source>
        <strain evidence="3">ATCC 51908 / MS32</strain>
    </source>
</reference>
<dbReference type="InterPro" id="IPR046235">
    <property type="entry name" value="DUF6268"/>
</dbReference>
<feature type="domain" description="DUF6268" evidence="1">
    <location>
        <begin position="110"/>
        <end position="283"/>
    </location>
</feature>
<proteinExistence type="predicted"/>
<dbReference type="HOGENOM" id="CLU_076884_0_0_6"/>
<protein>
    <recommendedName>
        <fullName evidence="1">DUF6268 domain-containing protein</fullName>
    </recommendedName>
</protein>
<keyword evidence="3" id="KW-1185">Reference proteome</keyword>
<organism evidence="2 3">
    <name type="scientific">Shewanella woodyi (strain ATCC 51908 / MS32)</name>
    <dbReference type="NCBI Taxonomy" id="392500"/>
    <lineage>
        <taxon>Bacteria</taxon>
        <taxon>Pseudomonadati</taxon>
        <taxon>Pseudomonadota</taxon>
        <taxon>Gammaproteobacteria</taxon>
        <taxon>Alteromonadales</taxon>
        <taxon>Shewanellaceae</taxon>
        <taxon>Shewanella</taxon>
    </lineage>
</organism>
<dbReference type="EMBL" id="CP000961">
    <property type="protein sequence ID" value="ACA85858.1"/>
    <property type="molecule type" value="Genomic_DNA"/>
</dbReference>
<sequence precursor="true">MINGSINICLKRAIVVSLLSSVVYLPSVSASGKPSFSPFSVSVSRIDTAEADIGEGQNTLQRSSWLFDANAKLPLNKQWSLGFNLGYGDLNYDWKQDGSSILNRQLQGWQQVHRYSAGVSLSYRLNKHWMFMVAPKLQYAYADTAKSSNASSYGVVASGMYRFGNGNLLGLGVAYLNDISEVRTVPFLAVNWQINDSWRLGNPFAAGFTGPAGLELSYQLSPSVDFGFGASKRTQRFLLEDDDTTVEVDEWVSFLRAGWRVSESVTLTGYAGYYFNGELELNKPQVEVETIDSQGALAIAAEYRF</sequence>
<evidence type="ECO:0000313" key="3">
    <source>
        <dbReference type="Proteomes" id="UP000002168"/>
    </source>
</evidence>